<organism evidence="6 7">
    <name type="scientific">Jiangella mangrovi</name>
    <dbReference type="NCBI Taxonomy" id="1524084"/>
    <lineage>
        <taxon>Bacteria</taxon>
        <taxon>Bacillati</taxon>
        <taxon>Actinomycetota</taxon>
        <taxon>Actinomycetes</taxon>
        <taxon>Jiangellales</taxon>
        <taxon>Jiangellaceae</taxon>
        <taxon>Jiangella</taxon>
    </lineage>
</organism>
<feature type="region of interest" description="Disordered" evidence="4">
    <location>
        <begin position="150"/>
        <end position="176"/>
    </location>
</feature>
<dbReference type="PANTHER" id="PTHR33164:SF99">
    <property type="entry name" value="MARR FAMILY REGULATORY PROTEIN"/>
    <property type="match status" value="1"/>
</dbReference>
<reference evidence="6 7" key="1">
    <citation type="submission" date="2020-08" db="EMBL/GenBank/DDBJ databases">
        <title>Sequencing the genomes of 1000 actinobacteria strains.</title>
        <authorList>
            <person name="Klenk H.-P."/>
        </authorList>
    </citation>
    <scope>NUCLEOTIDE SEQUENCE [LARGE SCALE GENOMIC DNA]</scope>
    <source>
        <strain evidence="6 7">DSM 102122</strain>
    </source>
</reference>
<feature type="domain" description="HTH marR-type" evidence="5">
    <location>
        <begin position="7"/>
        <end position="139"/>
    </location>
</feature>
<dbReference type="PROSITE" id="PS50995">
    <property type="entry name" value="HTH_MARR_2"/>
    <property type="match status" value="1"/>
</dbReference>
<dbReference type="PANTHER" id="PTHR33164">
    <property type="entry name" value="TRANSCRIPTIONAL REGULATOR, MARR FAMILY"/>
    <property type="match status" value="1"/>
</dbReference>
<sequence>MSSPQKHTEALGRILELVVVLSDDMSRSLAAQGLTDARAHLLWVLHEGGPSTQRALAEALGVSPRNITGLVDALVATGFVTREPHPTDRRATLVSFTEHGAAIAAGLERDQHEFARILFEDMPDDRLTALVDGLDDVLARLRAHGVSIEAASAAAADPVADDPTGTDSPHESEDGR</sequence>
<dbReference type="InterPro" id="IPR036388">
    <property type="entry name" value="WH-like_DNA-bd_sf"/>
</dbReference>
<dbReference type="EMBL" id="JACHMM010000001">
    <property type="protein sequence ID" value="MBB5786094.1"/>
    <property type="molecule type" value="Genomic_DNA"/>
</dbReference>
<dbReference type="GO" id="GO:0003700">
    <property type="term" value="F:DNA-binding transcription factor activity"/>
    <property type="evidence" value="ECO:0007669"/>
    <property type="project" value="InterPro"/>
</dbReference>
<dbReference type="Proteomes" id="UP000542813">
    <property type="component" value="Unassembled WGS sequence"/>
</dbReference>
<dbReference type="AlphaFoldDB" id="A0A7W9GLK0"/>
<evidence type="ECO:0000313" key="7">
    <source>
        <dbReference type="Proteomes" id="UP000542813"/>
    </source>
</evidence>
<dbReference type="InterPro" id="IPR000835">
    <property type="entry name" value="HTH_MarR-typ"/>
</dbReference>
<dbReference type="SMART" id="SM00347">
    <property type="entry name" value="HTH_MARR"/>
    <property type="match status" value="1"/>
</dbReference>
<name>A0A7W9GLK0_9ACTN</name>
<dbReference type="PROSITE" id="PS01117">
    <property type="entry name" value="HTH_MARR_1"/>
    <property type="match status" value="1"/>
</dbReference>
<dbReference type="GO" id="GO:0006950">
    <property type="term" value="P:response to stress"/>
    <property type="evidence" value="ECO:0007669"/>
    <property type="project" value="TreeGrafter"/>
</dbReference>
<dbReference type="GO" id="GO:0003677">
    <property type="term" value="F:DNA binding"/>
    <property type="evidence" value="ECO:0007669"/>
    <property type="project" value="UniProtKB-KW"/>
</dbReference>
<dbReference type="SUPFAM" id="SSF46785">
    <property type="entry name" value="Winged helix' DNA-binding domain"/>
    <property type="match status" value="1"/>
</dbReference>
<evidence type="ECO:0000259" key="5">
    <source>
        <dbReference type="PROSITE" id="PS50995"/>
    </source>
</evidence>
<evidence type="ECO:0000256" key="1">
    <source>
        <dbReference type="ARBA" id="ARBA00023015"/>
    </source>
</evidence>
<dbReference type="InterPro" id="IPR036390">
    <property type="entry name" value="WH_DNA-bd_sf"/>
</dbReference>
<protein>
    <submittedName>
        <fullName evidence="6">DNA-binding MarR family transcriptional regulator</fullName>
    </submittedName>
</protein>
<dbReference type="PRINTS" id="PR00598">
    <property type="entry name" value="HTHMARR"/>
</dbReference>
<keyword evidence="3" id="KW-0804">Transcription</keyword>
<gene>
    <name evidence="6" type="ORF">HD601_000669</name>
</gene>
<comment type="caution">
    <text evidence="6">The sequence shown here is derived from an EMBL/GenBank/DDBJ whole genome shotgun (WGS) entry which is preliminary data.</text>
</comment>
<dbReference type="Gene3D" id="1.10.10.10">
    <property type="entry name" value="Winged helix-like DNA-binding domain superfamily/Winged helix DNA-binding domain"/>
    <property type="match status" value="1"/>
</dbReference>
<keyword evidence="7" id="KW-1185">Reference proteome</keyword>
<accession>A0A7W9GLK0</accession>
<evidence type="ECO:0000256" key="3">
    <source>
        <dbReference type="ARBA" id="ARBA00023163"/>
    </source>
</evidence>
<feature type="compositionally biased region" description="Low complexity" evidence="4">
    <location>
        <begin position="150"/>
        <end position="162"/>
    </location>
</feature>
<dbReference type="Pfam" id="PF12802">
    <property type="entry name" value="MarR_2"/>
    <property type="match status" value="1"/>
</dbReference>
<dbReference type="RefSeq" id="WP_184819314.1">
    <property type="nucleotide sequence ID" value="NZ_JACHMM010000001.1"/>
</dbReference>
<evidence type="ECO:0000313" key="6">
    <source>
        <dbReference type="EMBL" id="MBB5786094.1"/>
    </source>
</evidence>
<evidence type="ECO:0000256" key="2">
    <source>
        <dbReference type="ARBA" id="ARBA00023125"/>
    </source>
</evidence>
<proteinExistence type="predicted"/>
<evidence type="ECO:0000256" key="4">
    <source>
        <dbReference type="SAM" id="MobiDB-lite"/>
    </source>
</evidence>
<dbReference type="InterPro" id="IPR039422">
    <property type="entry name" value="MarR/SlyA-like"/>
</dbReference>
<keyword evidence="1" id="KW-0805">Transcription regulation</keyword>
<dbReference type="InterPro" id="IPR023187">
    <property type="entry name" value="Tscrpt_reg_MarR-type_CS"/>
</dbReference>
<keyword evidence="2 6" id="KW-0238">DNA-binding</keyword>